<comment type="function">
    <text evidence="6">Putative transcription activator involved in regulating light control of development.</text>
</comment>
<evidence type="ECO:0000313" key="11">
    <source>
        <dbReference type="Proteomes" id="UP000636800"/>
    </source>
</evidence>
<accession>A0A835RJJ7</accession>
<evidence type="ECO:0000256" key="3">
    <source>
        <dbReference type="ARBA" id="ARBA00022771"/>
    </source>
</evidence>
<evidence type="ECO:0000256" key="1">
    <source>
        <dbReference type="ARBA" id="ARBA00005889"/>
    </source>
</evidence>
<comment type="similarity">
    <text evidence="1 6">Belongs to the FHY3/FAR1 family.</text>
</comment>
<evidence type="ECO:0000259" key="8">
    <source>
        <dbReference type="PROSITE" id="PS50846"/>
    </source>
</evidence>
<dbReference type="PANTHER" id="PTHR31669">
    <property type="entry name" value="PROTEIN FAR1-RELATED SEQUENCE 10-RELATED"/>
    <property type="match status" value="1"/>
</dbReference>
<dbReference type="InterPro" id="IPR036163">
    <property type="entry name" value="HMA_dom_sf"/>
</dbReference>
<evidence type="ECO:0000256" key="6">
    <source>
        <dbReference type="RuleBase" id="RU367018"/>
    </source>
</evidence>
<dbReference type="GO" id="GO:0005634">
    <property type="term" value="C:nucleus"/>
    <property type="evidence" value="ECO:0007669"/>
    <property type="project" value="UniProtKB-SubCell"/>
</dbReference>
<dbReference type="PROSITE" id="PS50966">
    <property type="entry name" value="ZF_SWIM"/>
    <property type="match status" value="1"/>
</dbReference>
<keyword evidence="6" id="KW-0539">Nucleus</keyword>
<evidence type="ECO:0000259" key="9">
    <source>
        <dbReference type="PROSITE" id="PS50966"/>
    </source>
</evidence>
<evidence type="ECO:0000256" key="2">
    <source>
        <dbReference type="ARBA" id="ARBA00022723"/>
    </source>
</evidence>
<feature type="compositionally biased region" description="Basic residues" evidence="7">
    <location>
        <begin position="256"/>
        <end position="265"/>
    </location>
</feature>
<dbReference type="AlphaFoldDB" id="A0A835RJJ7"/>
<keyword evidence="2 6" id="KW-0479">Metal-binding</keyword>
<keyword evidence="4 6" id="KW-0862">Zinc</keyword>
<evidence type="ECO:0000256" key="7">
    <source>
        <dbReference type="SAM" id="MobiDB-lite"/>
    </source>
</evidence>
<evidence type="ECO:0000256" key="5">
    <source>
        <dbReference type="PROSITE-ProRule" id="PRU00325"/>
    </source>
</evidence>
<sequence>MITAEWSDIMKRHFRKYFNRKLPLLKFLEQYSKSLFEYHDRELEEDFRSKQSKPVLLVDMPMLNEAADSYTRVIYNDFETEFKGQLSCLCELVRTDEMMYVFRVSLPEKGCYGIVDFSPSNYTVTCSCKKFETTGILCMHALKVLNNNNILHLPPHYILKRWTKYANDGIVTDKFPVMNAINDHESLTSRFNRVCHKAITICLKNSCSKVALDKFDHDVDKLMMEVENHLHNALQNTQTEELDVFEGMQQDTSEARKKRKRRKSQSKGDFDKKRKGKDQTSYNPGPSDILTLPTQRQNNDASLRAIVDESSHISPFYGETANAYCNTISAQPSVILGCASFPSDTVMAPQESFTPSQGIFDHGIAPQGANSPNLSWGAARGRGSISVPMTLMQTQSNYLSWVVSAHNVPNLPQRLLDPPMHATAPNQHQSFSRKLNFDINKGPELCKVEIMKICFSFIIDEPYFSLSFLQSFRYVVMGSVLFTTAVNGLLTTAGHWCYFVSSVVTAGRLCLVDTHRTLLTSCGDQRRANAGDMGLLDHFPNWCNFTYKRRTLKIRKKKKKPLQTVEIKVKMDCEGCERRVKRAVRSMRSTKQKDVISVDVNPKQSRVLVTGHVDPKKVLQRVRRTGKAAEFWPYAPHNLIFYPYAVGAYDSKAPTGFVRRVPQAMPSPGGNMEKYSSLFSDDNPNACSVM</sequence>
<dbReference type="InterPro" id="IPR006564">
    <property type="entry name" value="Znf_PMZ"/>
</dbReference>
<gene>
    <name evidence="10" type="ORF">HPP92_008201</name>
</gene>
<dbReference type="CDD" id="cd00371">
    <property type="entry name" value="HMA"/>
    <property type="match status" value="1"/>
</dbReference>
<dbReference type="Proteomes" id="UP000636800">
    <property type="component" value="Chromosome 3"/>
</dbReference>
<evidence type="ECO:0000256" key="4">
    <source>
        <dbReference type="ARBA" id="ARBA00022833"/>
    </source>
</evidence>
<dbReference type="EMBL" id="JADCNL010000003">
    <property type="protein sequence ID" value="KAG0489390.1"/>
    <property type="molecule type" value="Genomic_DNA"/>
</dbReference>
<feature type="domain" description="HMA" evidence="8">
    <location>
        <begin position="562"/>
        <end position="630"/>
    </location>
</feature>
<dbReference type="Gene3D" id="3.30.70.100">
    <property type="match status" value="1"/>
</dbReference>
<keyword evidence="11" id="KW-1185">Reference proteome</keyword>
<feature type="domain" description="SWIM-type" evidence="9">
    <location>
        <begin position="102"/>
        <end position="149"/>
    </location>
</feature>
<dbReference type="SMART" id="SM00575">
    <property type="entry name" value="ZnF_PMZ"/>
    <property type="match status" value="1"/>
</dbReference>
<reference evidence="10 11" key="1">
    <citation type="journal article" date="2020" name="Nat. Food">
        <title>A phased Vanilla planifolia genome enables genetic improvement of flavour and production.</title>
        <authorList>
            <person name="Hasing T."/>
            <person name="Tang H."/>
            <person name="Brym M."/>
            <person name="Khazi F."/>
            <person name="Huang T."/>
            <person name="Chambers A.H."/>
        </authorList>
    </citation>
    <scope>NUCLEOTIDE SEQUENCE [LARGE SCALE GENOMIC DNA]</scope>
    <source>
        <tissue evidence="10">Leaf</tissue>
    </source>
</reference>
<dbReference type="SUPFAM" id="SSF55008">
    <property type="entry name" value="HMA, heavy metal-associated domain"/>
    <property type="match status" value="1"/>
</dbReference>
<evidence type="ECO:0000313" key="10">
    <source>
        <dbReference type="EMBL" id="KAG0489390.1"/>
    </source>
</evidence>
<comment type="caution">
    <text evidence="10">The sequence shown here is derived from an EMBL/GenBank/DDBJ whole genome shotgun (WGS) entry which is preliminary data.</text>
</comment>
<dbReference type="InterPro" id="IPR007527">
    <property type="entry name" value="Znf_SWIM"/>
</dbReference>
<feature type="region of interest" description="Disordered" evidence="7">
    <location>
        <begin position="247"/>
        <end position="294"/>
    </location>
</feature>
<dbReference type="GO" id="GO:0008270">
    <property type="term" value="F:zinc ion binding"/>
    <property type="evidence" value="ECO:0007669"/>
    <property type="project" value="UniProtKB-UniRule"/>
</dbReference>
<organism evidence="10 11">
    <name type="scientific">Vanilla planifolia</name>
    <name type="common">Vanilla</name>
    <dbReference type="NCBI Taxonomy" id="51239"/>
    <lineage>
        <taxon>Eukaryota</taxon>
        <taxon>Viridiplantae</taxon>
        <taxon>Streptophyta</taxon>
        <taxon>Embryophyta</taxon>
        <taxon>Tracheophyta</taxon>
        <taxon>Spermatophyta</taxon>
        <taxon>Magnoliopsida</taxon>
        <taxon>Liliopsida</taxon>
        <taxon>Asparagales</taxon>
        <taxon>Orchidaceae</taxon>
        <taxon>Vanilloideae</taxon>
        <taxon>Vanilleae</taxon>
        <taxon>Vanilla</taxon>
    </lineage>
</organism>
<comment type="subcellular location">
    <subcellularLocation>
        <location evidence="6">Nucleus</location>
    </subcellularLocation>
</comment>
<dbReference type="Pfam" id="PF04434">
    <property type="entry name" value="SWIM"/>
    <property type="match status" value="1"/>
</dbReference>
<protein>
    <recommendedName>
        <fullName evidence="6">Protein FAR1-RELATED SEQUENCE</fullName>
    </recommendedName>
</protein>
<dbReference type="GO" id="GO:0006355">
    <property type="term" value="P:regulation of DNA-templated transcription"/>
    <property type="evidence" value="ECO:0007669"/>
    <property type="project" value="UniProtKB-UniRule"/>
</dbReference>
<dbReference type="PROSITE" id="PS50846">
    <property type="entry name" value="HMA_2"/>
    <property type="match status" value="1"/>
</dbReference>
<dbReference type="InterPro" id="IPR031052">
    <property type="entry name" value="FHY3/FAR1"/>
</dbReference>
<dbReference type="InterPro" id="IPR006121">
    <property type="entry name" value="HMA_dom"/>
</dbReference>
<name>A0A835RJJ7_VANPL</name>
<dbReference type="PANTHER" id="PTHR31669:SF305">
    <property type="entry name" value="PROTEIN FAR1-RELATED SEQUENCE"/>
    <property type="match status" value="1"/>
</dbReference>
<proteinExistence type="inferred from homology"/>
<dbReference type="Pfam" id="PF00403">
    <property type="entry name" value="HMA"/>
    <property type="match status" value="1"/>
</dbReference>
<keyword evidence="3 5" id="KW-0863">Zinc-finger</keyword>